<dbReference type="GO" id="GO:0003723">
    <property type="term" value="F:RNA binding"/>
    <property type="evidence" value="ECO:0007669"/>
    <property type="project" value="UniProtKB-UniRule"/>
</dbReference>
<accession>A0A0S4IZP9</accession>
<keyword evidence="6" id="KW-0698">rRNA processing</keyword>
<feature type="compositionally biased region" description="Low complexity" evidence="7">
    <location>
        <begin position="212"/>
        <end position="232"/>
    </location>
</feature>
<comment type="caution">
    <text evidence="5">Lacks conserved residue(s) required for the propagation of feature annotation.</text>
</comment>
<keyword evidence="1 5" id="KW-0489">Methyltransferase</keyword>
<dbReference type="PANTHER" id="PTHR11727">
    <property type="entry name" value="DIMETHYLADENOSINE TRANSFERASE"/>
    <property type="match status" value="1"/>
</dbReference>
<sequence length="532" mass="59641">MRCPSSRARTIASVNLVLSQRSVHTTSFLRSPSEATEQGSSVRLAPLRCPGGARMTSQDIKSLFNVPSGGYLAKYDQRFILNLKLTHQIMAHLAKTNTTNDKVLVELGPGAGALTRSLLTRPSQGVLGIEVDPRYNSLLEQISTQTDGKFQWRNADVLAVDEFELIREVFPTFTKQNERTPTVGPSGSSGSGGGPMANASRAEALRQRRQRSQSSGGNRSSSEGGASSMEATEAPRDLQWWANGSAKVEVIGNLPFSIATELLMRYAVDCSLQRGLYRFGRVPLHFFVQKEIAERLTATPNTPQFSRLSVLTQNFFRVAIRQTFTEMTYFPRTEVLGCLVTLEPRVAPLVDVNASVLINFLDQLMKPGMRNQMISKSLNRCMPQEVVMYILQELRMDGSVLPAQLSAMEVSSMARMWEVYLTKTNQRQHHSTRVSQANDDDNTEPRPNWHEEDNSDDFAHLHSTKKPPPHQTKSTDAFRVVREFVSSEQEALDYDWEKEAQYARRKRDQANERSSAGEKRSASRHRSAQGRK</sequence>
<dbReference type="PROSITE" id="PS51689">
    <property type="entry name" value="SAM_RNA_A_N6_MT"/>
    <property type="match status" value="1"/>
</dbReference>
<dbReference type="InterPro" id="IPR001737">
    <property type="entry name" value="KsgA/Erm"/>
</dbReference>
<evidence type="ECO:0000256" key="2">
    <source>
        <dbReference type="ARBA" id="ARBA00022679"/>
    </source>
</evidence>
<dbReference type="SUPFAM" id="SSF53335">
    <property type="entry name" value="S-adenosyl-L-methionine-dependent methyltransferases"/>
    <property type="match status" value="1"/>
</dbReference>
<protein>
    <recommendedName>
        <fullName evidence="6">rRNA adenine N(6)-methyltransferase</fullName>
        <ecNumber evidence="6">2.1.1.-</ecNumber>
    </recommendedName>
</protein>
<evidence type="ECO:0000256" key="3">
    <source>
        <dbReference type="ARBA" id="ARBA00022691"/>
    </source>
</evidence>
<feature type="compositionally biased region" description="Basic and acidic residues" evidence="7">
    <location>
        <begin position="443"/>
        <end position="460"/>
    </location>
</feature>
<evidence type="ECO:0000256" key="1">
    <source>
        <dbReference type="ARBA" id="ARBA00022603"/>
    </source>
</evidence>
<dbReference type="InterPro" id="IPR020598">
    <property type="entry name" value="rRNA_Ade_methylase_Trfase_N"/>
</dbReference>
<dbReference type="Pfam" id="PF00398">
    <property type="entry name" value="RrnaAD"/>
    <property type="match status" value="1"/>
</dbReference>
<evidence type="ECO:0000256" key="4">
    <source>
        <dbReference type="ARBA" id="ARBA00022884"/>
    </source>
</evidence>
<comment type="similarity">
    <text evidence="5 6">Belongs to the class I-like SAM-binding methyltransferase superfamily. rRNA adenine N(6)-methyltransferase family.</text>
</comment>
<feature type="compositionally biased region" description="Basic and acidic residues" evidence="7">
    <location>
        <begin position="495"/>
        <end position="521"/>
    </location>
</feature>
<dbReference type="Proteomes" id="UP000051952">
    <property type="component" value="Unassembled WGS sequence"/>
</dbReference>
<feature type="binding site" evidence="5">
    <location>
        <position position="156"/>
    </location>
    <ligand>
        <name>S-adenosyl-L-methionine</name>
        <dbReference type="ChEBI" id="CHEBI:59789"/>
    </ligand>
</feature>
<organism evidence="9 10">
    <name type="scientific">Bodo saltans</name>
    <name type="common">Flagellated protozoan</name>
    <dbReference type="NCBI Taxonomy" id="75058"/>
    <lineage>
        <taxon>Eukaryota</taxon>
        <taxon>Discoba</taxon>
        <taxon>Euglenozoa</taxon>
        <taxon>Kinetoplastea</taxon>
        <taxon>Metakinetoplastina</taxon>
        <taxon>Eubodonida</taxon>
        <taxon>Bodonidae</taxon>
        <taxon>Bodo</taxon>
    </lineage>
</organism>
<dbReference type="OrthoDB" id="16079at2759"/>
<dbReference type="GO" id="GO:0000179">
    <property type="term" value="F:rRNA (adenine-N6,N6-)-dimethyltransferase activity"/>
    <property type="evidence" value="ECO:0007669"/>
    <property type="project" value="UniProtKB-UniRule"/>
</dbReference>
<keyword evidence="4 5" id="KW-0694">RNA-binding</keyword>
<dbReference type="GO" id="GO:0005730">
    <property type="term" value="C:nucleolus"/>
    <property type="evidence" value="ECO:0007669"/>
    <property type="project" value="TreeGrafter"/>
</dbReference>
<dbReference type="SMART" id="SM00650">
    <property type="entry name" value="rADc"/>
    <property type="match status" value="1"/>
</dbReference>
<evidence type="ECO:0000313" key="9">
    <source>
        <dbReference type="EMBL" id="CUG27712.1"/>
    </source>
</evidence>
<dbReference type="CDD" id="cd02440">
    <property type="entry name" value="AdoMet_MTases"/>
    <property type="match status" value="1"/>
</dbReference>
<keyword evidence="3 5" id="KW-0949">S-adenosyl-L-methionine</keyword>
<keyword evidence="2 5" id="KW-0808">Transferase</keyword>
<feature type="compositionally biased region" description="Basic residues" evidence="7">
    <location>
        <begin position="522"/>
        <end position="532"/>
    </location>
</feature>
<dbReference type="InterPro" id="IPR029063">
    <property type="entry name" value="SAM-dependent_MTases_sf"/>
</dbReference>
<dbReference type="VEuPathDB" id="TriTrypDB:BSAL_76780"/>
<dbReference type="AlphaFoldDB" id="A0A0S4IZP9"/>
<feature type="binding site" evidence="5">
    <location>
        <position position="80"/>
    </location>
    <ligand>
        <name>S-adenosyl-L-methionine</name>
        <dbReference type="ChEBI" id="CHEBI:59789"/>
    </ligand>
</feature>
<feature type="domain" description="Ribosomal RNA adenine methylase transferase N-terminal" evidence="8">
    <location>
        <begin position="85"/>
        <end position="346"/>
    </location>
</feature>
<proteinExistence type="inferred from homology"/>
<reference evidence="10" key="1">
    <citation type="submission" date="2015-09" db="EMBL/GenBank/DDBJ databases">
        <authorList>
            <consortium name="Pathogen Informatics"/>
        </authorList>
    </citation>
    <scope>NUCLEOTIDE SEQUENCE [LARGE SCALE GENOMIC DNA]</scope>
    <source>
        <strain evidence="10">Lake Konstanz</strain>
    </source>
</reference>
<evidence type="ECO:0000256" key="5">
    <source>
        <dbReference type="PROSITE-ProRule" id="PRU01026"/>
    </source>
</evidence>
<evidence type="ECO:0000256" key="7">
    <source>
        <dbReference type="SAM" id="MobiDB-lite"/>
    </source>
</evidence>
<gene>
    <name evidence="9" type="ORF">BSAL_76780</name>
</gene>
<keyword evidence="10" id="KW-1185">Reference proteome</keyword>
<feature type="region of interest" description="Disordered" evidence="7">
    <location>
        <begin position="495"/>
        <end position="532"/>
    </location>
</feature>
<feature type="binding site" evidence="5">
    <location>
        <position position="130"/>
    </location>
    <ligand>
        <name>S-adenosyl-L-methionine</name>
        <dbReference type="ChEBI" id="CHEBI:59789"/>
    </ligand>
</feature>
<feature type="region of interest" description="Disordered" evidence="7">
    <location>
        <begin position="176"/>
        <end position="232"/>
    </location>
</feature>
<dbReference type="PROSITE" id="PS01131">
    <property type="entry name" value="RRNA_A_DIMETH"/>
    <property type="match status" value="1"/>
</dbReference>
<feature type="binding site" evidence="5">
    <location>
        <position position="253"/>
    </location>
    <ligand>
        <name>S-adenosyl-L-methionine</name>
        <dbReference type="ChEBI" id="CHEBI:59789"/>
    </ligand>
</feature>
<dbReference type="InterPro" id="IPR020596">
    <property type="entry name" value="rRNA_Ade_Mease_Trfase_CS"/>
</dbReference>
<dbReference type="OMA" id="TYYPRTE"/>
<feature type="binding site" evidence="5">
    <location>
        <position position="108"/>
    </location>
    <ligand>
        <name>S-adenosyl-L-methionine</name>
        <dbReference type="ChEBI" id="CHEBI:59789"/>
    </ligand>
</feature>
<evidence type="ECO:0000313" key="10">
    <source>
        <dbReference type="Proteomes" id="UP000051952"/>
    </source>
</evidence>
<evidence type="ECO:0000259" key="8">
    <source>
        <dbReference type="SMART" id="SM00650"/>
    </source>
</evidence>
<feature type="region of interest" description="Disordered" evidence="7">
    <location>
        <begin position="425"/>
        <end position="476"/>
    </location>
</feature>
<dbReference type="PANTHER" id="PTHR11727:SF26">
    <property type="entry name" value="RRNA ADENINE N(6)-METHYLTRANSFERASE"/>
    <property type="match status" value="1"/>
</dbReference>
<evidence type="ECO:0000256" key="6">
    <source>
        <dbReference type="RuleBase" id="RU362106"/>
    </source>
</evidence>
<dbReference type="Gene3D" id="3.40.50.150">
    <property type="entry name" value="Vaccinia Virus protein VP39"/>
    <property type="match status" value="1"/>
</dbReference>
<name>A0A0S4IZP9_BODSA</name>
<dbReference type="EMBL" id="CYKH01000729">
    <property type="protein sequence ID" value="CUG27712.1"/>
    <property type="molecule type" value="Genomic_DNA"/>
</dbReference>
<dbReference type="EC" id="2.1.1.-" evidence="6"/>